<dbReference type="Proteomes" id="UP000053815">
    <property type="component" value="Unassembled WGS sequence"/>
</dbReference>
<dbReference type="InterPro" id="IPR038422">
    <property type="entry name" value="Cut8/Sts1_sf"/>
</dbReference>
<proteinExistence type="inferred from homology"/>
<evidence type="ECO:0000313" key="5">
    <source>
        <dbReference type="EMBL" id="GAN03405.1"/>
    </source>
</evidence>
<dbReference type="STRING" id="91626.A0A0C9LT53"/>
<dbReference type="InterPro" id="IPR013868">
    <property type="entry name" value="Cut8/Sts1_fam"/>
</dbReference>
<feature type="compositionally biased region" description="Polar residues" evidence="4">
    <location>
        <begin position="1"/>
        <end position="17"/>
    </location>
</feature>
<evidence type="ECO:0000313" key="6">
    <source>
        <dbReference type="Proteomes" id="UP000053815"/>
    </source>
</evidence>
<evidence type="ECO:0000256" key="4">
    <source>
        <dbReference type="SAM" id="MobiDB-lite"/>
    </source>
</evidence>
<evidence type="ECO:0000256" key="3">
    <source>
        <dbReference type="RuleBase" id="RU368013"/>
    </source>
</evidence>
<comment type="subcellular location">
    <subcellularLocation>
        <location evidence="3">Cytoplasm</location>
    </subcellularLocation>
    <subcellularLocation>
        <location evidence="3">Nucleus</location>
    </subcellularLocation>
</comment>
<dbReference type="PANTHER" id="PTHR28032:SF1">
    <property type="entry name" value="FI02826P"/>
    <property type="match status" value="1"/>
</dbReference>
<keyword evidence="5" id="KW-0946">Virion</keyword>
<sequence>MSSSPSQNSLFRQQQHLYRSAHYLAKSKTPTSYIPPSQDGAAKGRKRRASYDDEEMTNSDSIDFKPPVQFHQPPPPPAQQHLHHQLQSVREDEILHTTKRNRISLKKEFPISKLLATLEKDKLIELINDLVDSNPHLKSEVDAFIPPPTTQSISLVIANLEKKLTESFPFSKASARDDYSYNRVKSALVDIVNALVEYADHFTNPSLDEHPTTIFSYLHYATCVANRLPVWDNDAHNQIKRDLYSELINYWKKAIDIAASKLDQGKIYGQQAVTEWAKELVQHDAETHGQFSQVVQQFTERLGWIIGIDNPASLSALTSSASVSSSRTSW</sequence>
<keyword evidence="2 3" id="KW-0539">Nucleus</keyword>
<organism evidence="5">
    <name type="scientific">Mucor ambiguus</name>
    <dbReference type="NCBI Taxonomy" id="91626"/>
    <lineage>
        <taxon>Eukaryota</taxon>
        <taxon>Fungi</taxon>
        <taxon>Fungi incertae sedis</taxon>
        <taxon>Mucoromycota</taxon>
        <taxon>Mucoromycotina</taxon>
        <taxon>Mucoromycetes</taxon>
        <taxon>Mucorales</taxon>
        <taxon>Mucorineae</taxon>
        <taxon>Mucoraceae</taxon>
        <taxon>Mucor</taxon>
    </lineage>
</organism>
<reference evidence="5" key="1">
    <citation type="submission" date="2014-09" db="EMBL/GenBank/DDBJ databases">
        <title>Draft genome sequence of an oleaginous Mucoromycotina fungus Mucor ambiguus NBRC6742.</title>
        <authorList>
            <person name="Takeda I."/>
            <person name="Yamane N."/>
            <person name="Morita T."/>
            <person name="Tamano K."/>
            <person name="Machida M."/>
            <person name="Baker S."/>
            <person name="Koike H."/>
        </authorList>
    </citation>
    <scope>NUCLEOTIDE SEQUENCE</scope>
    <source>
        <strain evidence="5">NBRC 6742</strain>
    </source>
</reference>
<name>A0A0C9LT53_9FUNG</name>
<keyword evidence="6" id="KW-1185">Reference proteome</keyword>
<accession>A0A0C9LT53</accession>
<dbReference type="GO" id="GO:0071630">
    <property type="term" value="P:nuclear protein quality control by the ubiquitin-proteasome system"/>
    <property type="evidence" value="ECO:0007669"/>
    <property type="project" value="UniProtKB-UniRule"/>
</dbReference>
<dbReference type="OrthoDB" id="10061064at2759"/>
<dbReference type="GO" id="GO:0031965">
    <property type="term" value="C:nuclear membrane"/>
    <property type="evidence" value="ECO:0007669"/>
    <property type="project" value="TreeGrafter"/>
</dbReference>
<dbReference type="GO" id="GO:0070628">
    <property type="term" value="F:proteasome binding"/>
    <property type="evidence" value="ECO:0007669"/>
    <property type="project" value="TreeGrafter"/>
</dbReference>
<protein>
    <recommendedName>
        <fullName evidence="3">Tethering factor for nuclear proteasome STS1</fullName>
    </recommendedName>
</protein>
<keyword evidence="3" id="KW-0653">Protein transport</keyword>
<gene>
    <name evidence="5" type="ORF">MAM1_0040d02858</name>
</gene>
<dbReference type="Pfam" id="PF08559">
    <property type="entry name" value="Cut8"/>
    <property type="match status" value="1"/>
</dbReference>
<evidence type="ECO:0000256" key="2">
    <source>
        <dbReference type="ARBA" id="ARBA00023242"/>
    </source>
</evidence>
<dbReference type="AlphaFoldDB" id="A0A0C9LT53"/>
<keyword evidence="5" id="KW-0261">Viral envelope protein</keyword>
<feature type="region of interest" description="Disordered" evidence="4">
    <location>
        <begin position="1"/>
        <end position="82"/>
    </location>
</feature>
<dbReference type="Gene3D" id="1.20.58.1590">
    <property type="entry name" value="Tethering factor for nuclear proteasome Cut8/Sts1"/>
    <property type="match status" value="1"/>
</dbReference>
<dbReference type="GO" id="GO:0031144">
    <property type="term" value="P:proteasome localization"/>
    <property type="evidence" value="ECO:0007669"/>
    <property type="project" value="UniProtKB-UniRule"/>
</dbReference>
<dbReference type="GO" id="GO:0005737">
    <property type="term" value="C:cytoplasm"/>
    <property type="evidence" value="ECO:0007669"/>
    <property type="project" value="UniProtKB-SubCell"/>
</dbReference>
<keyword evidence="3" id="KW-0963">Cytoplasm</keyword>
<comment type="function">
    <text evidence="3">Involved in ubiquitin-mediated protein degradation. Regulatory factor in the ubiquitin/proteasome pathway that controls the turnover of proteasome substrates. Targets proteasomes to the nucleus and facilitates the degradation of nuclear proteins.</text>
</comment>
<comment type="subunit">
    <text evidence="3">Binds the proteasome.</text>
</comment>
<dbReference type="GO" id="GO:0015031">
    <property type="term" value="P:protein transport"/>
    <property type="evidence" value="ECO:0007669"/>
    <property type="project" value="UniProtKB-UniRule"/>
</dbReference>
<keyword evidence="3" id="KW-0813">Transport</keyword>
<dbReference type="PANTHER" id="PTHR28032">
    <property type="entry name" value="FI02826P"/>
    <property type="match status" value="1"/>
</dbReference>
<comment type="similarity">
    <text evidence="1 3">Belongs to the cut8/STS1 family.</text>
</comment>
<dbReference type="EMBL" id="DF836329">
    <property type="protein sequence ID" value="GAN03405.1"/>
    <property type="molecule type" value="Genomic_DNA"/>
</dbReference>
<evidence type="ECO:0000256" key="1">
    <source>
        <dbReference type="ARBA" id="ARBA00006199"/>
    </source>
</evidence>